<sequence>MTRPESQRPKWSKHQIHPDKPPVEQQNEASRKAYDQEMDHYERYLKALNKDNGIGRQKDD</sequence>
<dbReference type="AlphaFoldDB" id="A0A1G9EZN4"/>
<keyword evidence="3" id="KW-1185">Reference proteome</keyword>
<accession>A0A1G9EZN4</accession>
<dbReference type="RefSeq" id="WP_092986080.1">
    <property type="nucleotide sequence ID" value="NZ_FNFY01000010.1"/>
</dbReference>
<dbReference type="Proteomes" id="UP000199008">
    <property type="component" value="Unassembled WGS sequence"/>
</dbReference>
<name>A0A1G9EZN4_9BACL</name>
<feature type="compositionally biased region" description="Basic and acidic residues" evidence="1">
    <location>
        <begin position="29"/>
        <end position="40"/>
    </location>
</feature>
<proteinExistence type="predicted"/>
<reference evidence="3" key="1">
    <citation type="submission" date="2016-10" db="EMBL/GenBank/DDBJ databases">
        <authorList>
            <person name="Varghese N."/>
            <person name="Submissions S."/>
        </authorList>
    </citation>
    <scope>NUCLEOTIDE SEQUENCE [LARGE SCALE GENOMIC DNA]</scope>
    <source>
        <strain evidence="3">CGMCC 1.8895</strain>
    </source>
</reference>
<feature type="region of interest" description="Disordered" evidence="1">
    <location>
        <begin position="1"/>
        <end position="40"/>
    </location>
</feature>
<evidence type="ECO:0000313" key="3">
    <source>
        <dbReference type="Proteomes" id="UP000199008"/>
    </source>
</evidence>
<gene>
    <name evidence="2" type="ORF">SAMN05216216_11061</name>
</gene>
<evidence type="ECO:0000256" key="1">
    <source>
        <dbReference type="SAM" id="MobiDB-lite"/>
    </source>
</evidence>
<dbReference type="STRING" id="576118.SAMN05216216_11061"/>
<organism evidence="2 3">
    <name type="scientific">Lacicoccus qingdaonensis</name>
    <dbReference type="NCBI Taxonomy" id="576118"/>
    <lineage>
        <taxon>Bacteria</taxon>
        <taxon>Bacillati</taxon>
        <taxon>Bacillota</taxon>
        <taxon>Bacilli</taxon>
        <taxon>Bacillales</taxon>
        <taxon>Salinicoccaceae</taxon>
        <taxon>Lacicoccus</taxon>
    </lineage>
</organism>
<protein>
    <submittedName>
        <fullName evidence="2">Uncharacterized protein</fullName>
    </submittedName>
</protein>
<dbReference type="EMBL" id="FNFY01000010">
    <property type="protein sequence ID" value="SDK81503.1"/>
    <property type="molecule type" value="Genomic_DNA"/>
</dbReference>
<evidence type="ECO:0000313" key="2">
    <source>
        <dbReference type="EMBL" id="SDK81503.1"/>
    </source>
</evidence>